<reference evidence="3 7" key="2">
    <citation type="journal article" date="2012" name="J. Bacteriol.">
        <title>Complete Genome Sequence of Helicobacter cinaedi Type Strain ATCC BAA-847.</title>
        <authorList>
            <person name="Miyoshi-Akiyama T."/>
            <person name="Takeshita N."/>
            <person name="Ohmagari N."/>
            <person name="Kirikae T."/>
        </authorList>
    </citation>
    <scope>NUCLEOTIDE SEQUENCE [LARGE SCALE GENOMIC DNA]</scope>
    <source>
        <strain evidence="3 7">ATCC BAA-847</strain>
    </source>
</reference>
<dbReference type="RefSeq" id="WP_002957706.1">
    <property type="nucleotide sequence ID" value="NC_020555.1"/>
</dbReference>
<keyword evidence="1" id="KW-0479">Metal-binding</keyword>
<dbReference type="KEGG" id="hcb:HCBAA847_2103"/>
<dbReference type="AlphaFoldDB" id="A0AAI8QHZ1"/>
<dbReference type="InterPro" id="IPR000428">
    <property type="entry name" value="Cu-bd"/>
</dbReference>
<dbReference type="Proteomes" id="UP000006036">
    <property type="component" value="Chromosome 1"/>
</dbReference>
<dbReference type="Gene3D" id="3.30.70.100">
    <property type="match status" value="1"/>
</dbReference>
<sequence>MRLELNVSGMRCGKCVDKIEKFVGEIEGISLVDVNLQDSKVIVEFESPATQELITEAILDTGFEVE</sequence>
<gene>
    <name evidence="5" type="primary">copP</name>
    <name evidence="3" type="ORF">HCBAA847_2098</name>
    <name evidence="4" type="ORF">HCBAA847_2103</name>
    <name evidence="5" type="ORF">HCCG_02355</name>
</gene>
<dbReference type="InterPro" id="IPR006122">
    <property type="entry name" value="HMA_Cu_ion-bd"/>
</dbReference>
<evidence type="ECO:0000313" key="4">
    <source>
        <dbReference type="EMBL" id="BAM33320.1"/>
    </source>
</evidence>
<organism evidence="3 7">
    <name type="scientific">Helicobacter cinaedi CCUG 18818 = ATCC BAA-847</name>
    <dbReference type="NCBI Taxonomy" id="537971"/>
    <lineage>
        <taxon>Bacteria</taxon>
        <taxon>Pseudomonadati</taxon>
        <taxon>Campylobacterota</taxon>
        <taxon>Epsilonproteobacteria</taxon>
        <taxon>Campylobacterales</taxon>
        <taxon>Helicobacteraceae</taxon>
        <taxon>Helicobacter</taxon>
    </lineage>
</organism>
<dbReference type="PRINTS" id="PR00944">
    <property type="entry name" value="CUEXPORT"/>
</dbReference>
<protein>
    <submittedName>
        <fullName evidence="5">COP-associated protein</fullName>
    </submittedName>
    <submittedName>
        <fullName evidence="4">Copper ion binding protein</fullName>
    </submittedName>
    <submittedName>
        <fullName evidence="3">Copper iron binding protein</fullName>
    </submittedName>
</protein>
<name>A0AAI8QHZ1_9HELI</name>
<dbReference type="InterPro" id="IPR006121">
    <property type="entry name" value="HMA_dom"/>
</dbReference>
<dbReference type="EMBL" id="DS990423">
    <property type="protein sequence ID" value="EFR47806.1"/>
    <property type="molecule type" value="Genomic_DNA"/>
</dbReference>
<dbReference type="Pfam" id="PF00403">
    <property type="entry name" value="HMA"/>
    <property type="match status" value="1"/>
</dbReference>
<reference evidence="5" key="1">
    <citation type="submission" date="2008-08" db="EMBL/GenBank/DDBJ databases">
        <title>Annotation of Helicobacter cinaedi strain CCUG 18818.</title>
        <authorList>
            <consortium name="The Broad Institute Genome Sequencing Platform"/>
            <person name="Fox J.G."/>
            <person name="Shen Z."/>
            <person name="Charoenlap N."/>
            <person name="Schauer D.B."/>
            <person name="Ward D."/>
            <person name="Mehta T."/>
            <person name="Young S."/>
            <person name="Jaffe D."/>
            <person name="Gnerre S."/>
            <person name="Berlin A."/>
            <person name="Heiman D."/>
            <person name="Hepburn T."/>
            <person name="Shea T."/>
            <person name="Sykes S."/>
            <person name="Alvarado L."/>
            <person name="Kodira C."/>
            <person name="Borodovsky M."/>
            <person name="Lander E."/>
            <person name="Galagan J."/>
            <person name="Nusbaum C."/>
            <person name="Birren B."/>
        </authorList>
    </citation>
    <scope>NUCLEOTIDE SEQUENCE</scope>
    <source>
        <strain evidence="5">CCUG 18818</strain>
    </source>
</reference>
<reference evidence="3" key="3">
    <citation type="submission" date="2012-07" db="EMBL/GenBank/DDBJ databases">
        <authorList>
            <person name="Akiyama T."/>
            <person name="Takeshita N."/>
            <person name="Ohmagari N."/>
            <person name="Kirikae T."/>
        </authorList>
    </citation>
    <scope>NUCLEOTIDE SEQUENCE</scope>
    <source>
        <strain evidence="3">ATCC BAA-847</strain>
    </source>
</reference>
<dbReference type="InterPro" id="IPR036163">
    <property type="entry name" value="HMA_dom_sf"/>
</dbReference>
<evidence type="ECO:0000313" key="6">
    <source>
        <dbReference type="Proteomes" id="UP000005755"/>
    </source>
</evidence>
<dbReference type="KEGG" id="hcb:HCBAA847_2098"/>
<dbReference type="CDD" id="cd00371">
    <property type="entry name" value="HMA"/>
    <property type="match status" value="1"/>
</dbReference>
<evidence type="ECO:0000313" key="7">
    <source>
        <dbReference type="Proteomes" id="UP000006036"/>
    </source>
</evidence>
<evidence type="ECO:0000313" key="3">
    <source>
        <dbReference type="EMBL" id="BAM33315.1"/>
    </source>
</evidence>
<accession>A0AAI8QHZ1</accession>
<evidence type="ECO:0000256" key="1">
    <source>
        <dbReference type="ARBA" id="ARBA00022723"/>
    </source>
</evidence>
<feature type="domain" description="HMA" evidence="2">
    <location>
        <begin position="1"/>
        <end position="66"/>
    </location>
</feature>
<keyword evidence="6" id="KW-1185">Reference proteome</keyword>
<evidence type="ECO:0000259" key="2">
    <source>
        <dbReference type="PROSITE" id="PS50846"/>
    </source>
</evidence>
<dbReference type="GO" id="GO:0006825">
    <property type="term" value="P:copper ion transport"/>
    <property type="evidence" value="ECO:0007669"/>
    <property type="project" value="InterPro"/>
</dbReference>
<dbReference type="GO" id="GO:0005507">
    <property type="term" value="F:copper ion binding"/>
    <property type="evidence" value="ECO:0007669"/>
    <property type="project" value="InterPro"/>
</dbReference>
<evidence type="ECO:0000313" key="5">
    <source>
        <dbReference type="EMBL" id="EFR47806.1"/>
    </source>
</evidence>
<dbReference type="FunFam" id="3.30.70.100:FF:000001">
    <property type="entry name" value="ATPase copper transporting beta"/>
    <property type="match status" value="1"/>
</dbReference>
<proteinExistence type="predicted"/>
<dbReference type="EMBL" id="AP012492">
    <property type="protein sequence ID" value="BAM33320.1"/>
    <property type="molecule type" value="Genomic_DNA"/>
</dbReference>
<dbReference type="EMBL" id="AP012492">
    <property type="protein sequence ID" value="BAM33315.1"/>
    <property type="molecule type" value="Genomic_DNA"/>
</dbReference>
<dbReference type="PROSITE" id="PS50846">
    <property type="entry name" value="HMA_2"/>
    <property type="match status" value="1"/>
</dbReference>
<dbReference type="SUPFAM" id="SSF55008">
    <property type="entry name" value="HMA, heavy metal-associated domain"/>
    <property type="match status" value="1"/>
</dbReference>
<dbReference type="Proteomes" id="UP000005755">
    <property type="component" value="Unassembled WGS sequence"/>
</dbReference>
<reference evidence="6" key="4">
    <citation type="journal article" date="2014" name="Genome Announc.">
        <title>Draft genome sequences of six enterohepatic helicobacter species isolated from humans and one from rhesus macaques.</title>
        <authorList>
            <person name="Shen Z."/>
            <person name="Sheh A."/>
            <person name="Young S.K."/>
            <person name="Abouelliel A."/>
            <person name="Ward D.V."/>
            <person name="Earl A.M."/>
            <person name="Fox J.G."/>
        </authorList>
    </citation>
    <scope>NUCLEOTIDE SEQUENCE [LARGE SCALE GENOMIC DNA]</scope>
    <source>
        <strain evidence="6">CCUG 18818</strain>
    </source>
</reference>
<dbReference type="NCBIfam" id="TIGR00003">
    <property type="entry name" value="copper ion binding protein"/>
    <property type="match status" value="1"/>
</dbReference>